<evidence type="ECO:0000313" key="2">
    <source>
        <dbReference type="EMBL" id="KAG1300448.1"/>
    </source>
</evidence>
<dbReference type="Proteomes" id="UP000716291">
    <property type="component" value="Unassembled WGS sequence"/>
</dbReference>
<sequence>MSESTELTRLFSEQGVRIRIRKESRIANNLSIKRQREAQQYEAYEQNLQYRNQSTIHHREYYHGYYCRSPGHLETCAKNRDDCGDQRSVKSSKVSIMSMQNLLSSGSPSSARPAEFMPASPSSPSPQHNSSFQRILPPPLPTVSYVHGSSYITGSSFIQNDTHRPLPDLIKSRNHQ</sequence>
<proteinExistence type="predicted"/>
<reference evidence="2" key="1">
    <citation type="journal article" date="2020" name="Microb. Genom.">
        <title>Genetic diversity of clinical and environmental Mucorales isolates obtained from an investigation of mucormycosis cases among solid organ transplant recipients.</title>
        <authorList>
            <person name="Nguyen M.H."/>
            <person name="Kaul D."/>
            <person name="Muto C."/>
            <person name="Cheng S.J."/>
            <person name="Richter R.A."/>
            <person name="Bruno V.M."/>
            <person name="Liu G."/>
            <person name="Beyhan S."/>
            <person name="Sundermann A.J."/>
            <person name="Mounaud S."/>
            <person name="Pasculle A.W."/>
            <person name="Nierman W.C."/>
            <person name="Driscoll E."/>
            <person name="Cumbie R."/>
            <person name="Clancy C.J."/>
            <person name="Dupont C.L."/>
        </authorList>
    </citation>
    <scope>NUCLEOTIDE SEQUENCE</scope>
    <source>
        <strain evidence="2">GL11</strain>
    </source>
</reference>
<comment type="caution">
    <text evidence="2">The sequence shown here is derived from an EMBL/GenBank/DDBJ whole genome shotgun (WGS) entry which is preliminary data.</text>
</comment>
<evidence type="ECO:0000256" key="1">
    <source>
        <dbReference type="SAM" id="MobiDB-lite"/>
    </source>
</evidence>
<evidence type="ECO:0000313" key="3">
    <source>
        <dbReference type="Proteomes" id="UP000716291"/>
    </source>
</evidence>
<feature type="compositionally biased region" description="Low complexity" evidence="1">
    <location>
        <begin position="118"/>
        <end position="131"/>
    </location>
</feature>
<name>A0A9P7BL97_RHIOR</name>
<keyword evidence="3" id="KW-1185">Reference proteome</keyword>
<feature type="region of interest" description="Disordered" evidence="1">
    <location>
        <begin position="156"/>
        <end position="176"/>
    </location>
</feature>
<dbReference type="EMBL" id="JAANQT010004132">
    <property type="protein sequence ID" value="KAG1300448.1"/>
    <property type="molecule type" value="Genomic_DNA"/>
</dbReference>
<gene>
    <name evidence="2" type="ORF">G6F64_012692</name>
</gene>
<dbReference type="InterPro" id="IPR038491">
    <property type="entry name" value="Velvet_dom_sf"/>
</dbReference>
<organism evidence="2 3">
    <name type="scientific">Rhizopus oryzae</name>
    <name type="common">Mucormycosis agent</name>
    <name type="synonym">Rhizopus arrhizus var. delemar</name>
    <dbReference type="NCBI Taxonomy" id="64495"/>
    <lineage>
        <taxon>Eukaryota</taxon>
        <taxon>Fungi</taxon>
        <taxon>Fungi incertae sedis</taxon>
        <taxon>Mucoromycota</taxon>
        <taxon>Mucoromycotina</taxon>
        <taxon>Mucoromycetes</taxon>
        <taxon>Mucorales</taxon>
        <taxon>Mucorineae</taxon>
        <taxon>Rhizopodaceae</taxon>
        <taxon>Rhizopus</taxon>
    </lineage>
</organism>
<feature type="region of interest" description="Disordered" evidence="1">
    <location>
        <begin position="102"/>
        <end position="139"/>
    </location>
</feature>
<protein>
    <submittedName>
        <fullName evidence="2">Uncharacterized protein</fullName>
    </submittedName>
</protein>
<dbReference type="Gene3D" id="2.60.40.3960">
    <property type="entry name" value="Velvet domain"/>
    <property type="match status" value="1"/>
</dbReference>
<accession>A0A9P7BL97</accession>
<dbReference type="AlphaFoldDB" id="A0A9P7BL97"/>